<name>A0ABW4JIW1_9BACL</name>
<sequence>MTYTIVPLTMENYECFVRESGSNLPALREIQLQDKRCSSETILHRIGLVTPEGRLLGFAMAVTGSWDPILRPGYFEVNVSVDMDWRRRGLGKKLYAEVVKFCSEHQAVALQTMIGETQHEGIAWAERRGFTKELHTFTSELDLSRFQPNVLMDSLSTAEANGFRFTSLAEYPQDDESFRRFADFYWDLVLDVPGMEEKPRPSFEEMKRVFLDAAIWDPEGVILCLDGHQWAAMSFVIKRSADVYYHNLTGVHRDYRGRGLALAIKLKAAAYAKQRGAKSILTHNDSTNARMLTVNQKMGYERKPGLYQLVNKM</sequence>
<dbReference type="Gene3D" id="3.40.630.30">
    <property type="match status" value="1"/>
</dbReference>
<keyword evidence="3" id="KW-1185">Reference proteome</keyword>
<organism evidence="2 3">
    <name type="scientific">Alicyclobacillus fodiniaquatilis</name>
    <dbReference type="NCBI Taxonomy" id="1661150"/>
    <lineage>
        <taxon>Bacteria</taxon>
        <taxon>Bacillati</taxon>
        <taxon>Bacillota</taxon>
        <taxon>Bacilli</taxon>
        <taxon>Bacillales</taxon>
        <taxon>Alicyclobacillaceae</taxon>
        <taxon>Alicyclobacillus</taxon>
    </lineage>
</organism>
<feature type="domain" description="N-acetyltransferase" evidence="1">
    <location>
        <begin position="3"/>
        <end position="148"/>
    </location>
</feature>
<feature type="domain" description="N-acetyltransferase" evidence="1">
    <location>
        <begin position="176"/>
        <end position="313"/>
    </location>
</feature>
<dbReference type="PROSITE" id="PS51186">
    <property type="entry name" value="GNAT"/>
    <property type="match status" value="2"/>
</dbReference>
<dbReference type="PANTHER" id="PTHR43072">
    <property type="entry name" value="N-ACETYLTRANSFERASE"/>
    <property type="match status" value="1"/>
</dbReference>
<dbReference type="GO" id="GO:0016746">
    <property type="term" value="F:acyltransferase activity"/>
    <property type="evidence" value="ECO:0007669"/>
    <property type="project" value="UniProtKB-KW"/>
</dbReference>
<reference evidence="3" key="1">
    <citation type="journal article" date="2019" name="Int. J. Syst. Evol. Microbiol.">
        <title>The Global Catalogue of Microorganisms (GCM) 10K type strain sequencing project: providing services to taxonomists for standard genome sequencing and annotation.</title>
        <authorList>
            <consortium name="The Broad Institute Genomics Platform"/>
            <consortium name="The Broad Institute Genome Sequencing Center for Infectious Disease"/>
            <person name="Wu L."/>
            <person name="Ma J."/>
        </authorList>
    </citation>
    <scope>NUCLEOTIDE SEQUENCE [LARGE SCALE GENOMIC DNA]</scope>
    <source>
        <strain evidence="3">CGMCC 1.12286</strain>
    </source>
</reference>
<accession>A0ABW4JIW1</accession>
<dbReference type="SUPFAM" id="SSF55729">
    <property type="entry name" value="Acyl-CoA N-acyltransferases (Nat)"/>
    <property type="match status" value="2"/>
</dbReference>
<evidence type="ECO:0000313" key="2">
    <source>
        <dbReference type="EMBL" id="MFD1675145.1"/>
    </source>
</evidence>
<protein>
    <submittedName>
        <fullName evidence="2">GNAT family N-acetyltransferase</fullName>
        <ecNumber evidence="2">2.3.-.-</ecNumber>
    </submittedName>
</protein>
<evidence type="ECO:0000313" key="3">
    <source>
        <dbReference type="Proteomes" id="UP001597079"/>
    </source>
</evidence>
<dbReference type="InterPro" id="IPR016181">
    <property type="entry name" value="Acyl_CoA_acyltransferase"/>
</dbReference>
<evidence type="ECO:0000259" key="1">
    <source>
        <dbReference type="PROSITE" id="PS51186"/>
    </source>
</evidence>
<keyword evidence="2" id="KW-0808">Transferase</keyword>
<proteinExistence type="predicted"/>
<dbReference type="EC" id="2.3.-.-" evidence="2"/>
<gene>
    <name evidence="2" type="ORF">ACFSB2_10615</name>
</gene>
<keyword evidence="2" id="KW-0012">Acyltransferase</keyword>
<dbReference type="InterPro" id="IPR000182">
    <property type="entry name" value="GNAT_dom"/>
</dbReference>
<dbReference type="Proteomes" id="UP001597079">
    <property type="component" value="Unassembled WGS sequence"/>
</dbReference>
<dbReference type="EMBL" id="JBHUCX010000027">
    <property type="protein sequence ID" value="MFD1675145.1"/>
    <property type="molecule type" value="Genomic_DNA"/>
</dbReference>
<dbReference type="Pfam" id="PF00583">
    <property type="entry name" value="Acetyltransf_1"/>
    <property type="match status" value="2"/>
</dbReference>
<dbReference type="RefSeq" id="WP_377943019.1">
    <property type="nucleotide sequence ID" value="NZ_JBHUCX010000027.1"/>
</dbReference>
<comment type="caution">
    <text evidence="2">The sequence shown here is derived from an EMBL/GenBank/DDBJ whole genome shotgun (WGS) entry which is preliminary data.</text>
</comment>
<dbReference type="CDD" id="cd04301">
    <property type="entry name" value="NAT_SF"/>
    <property type="match status" value="1"/>
</dbReference>